<feature type="transmembrane region" description="Helical" evidence="11">
    <location>
        <begin position="69"/>
        <end position="86"/>
    </location>
</feature>
<evidence type="ECO:0000256" key="5">
    <source>
        <dbReference type="ARBA" id="ARBA00022692"/>
    </source>
</evidence>
<evidence type="ECO:0000256" key="1">
    <source>
        <dbReference type="ARBA" id="ARBA00004429"/>
    </source>
</evidence>
<keyword evidence="8 11" id="KW-0406">Ion transport</keyword>
<keyword evidence="6 11" id="KW-1133">Transmembrane helix</keyword>
<keyword evidence="10 11" id="KW-0739">Sodium transport</keyword>
<dbReference type="PANTHER" id="PTHR30341:SF0">
    <property type="entry name" value="NA(+)_H(+) ANTIPORTER NHAA"/>
    <property type="match status" value="1"/>
</dbReference>
<name>A0ABY4IQ70_9MICO</name>
<evidence type="ECO:0000256" key="6">
    <source>
        <dbReference type="ARBA" id="ARBA00022989"/>
    </source>
</evidence>
<evidence type="ECO:0000256" key="12">
    <source>
        <dbReference type="SAM" id="MobiDB-lite"/>
    </source>
</evidence>
<feature type="transmembrane region" description="Helical" evidence="11">
    <location>
        <begin position="210"/>
        <end position="230"/>
    </location>
</feature>
<evidence type="ECO:0000313" key="14">
    <source>
        <dbReference type="Proteomes" id="UP000831963"/>
    </source>
</evidence>
<keyword evidence="9 11" id="KW-0472">Membrane</keyword>
<keyword evidence="5 11" id="KW-0812">Transmembrane</keyword>
<dbReference type="Pfam" id="PF06965">
    <property type="entry name" value="Na_H_antiport_1"/>
    <property type="match status" value="1"/>
</dbReference>
<keyword evidence="4 11" id="KW-1003">Cell membrane</keyword>
<feature type="region of interest" description="Disordered" evidence="12">
    <location>
        <begin position="1"/>
        <end position="48"/>
    </location>
</feature>
<evidence type="ECO:0000256" key="8">
    <source>
        <dbReference type="ARBA" id="ARBA00023065"/>
    </source>
</evidence>
<evidence type="ECO:0000256" key="2">
    <source>
        <dbReference type="ARBA" id="ARBA00022448"/>
    </source>
</evidence>
<evidence type="ECO:0000256" key="10">
    <source>
        <dbReference type="ARBA" id="ARBA00023201"/>
    </source>
</evidence>
<keyword evidence="2 11" id="KW-0813">Transport</keyword>
<protein>
    <recommendedName>
        <fullName evidence="11">Na(+)/H(+) antiporter NhaA</fullName>
    </recommendedName>
    <alternativeName>
        <fullName evidence="11">Sodium/proton antiporter NhaA</fullName>
    </alternativeName>
</protein>
<dbReference type="InterPro" id="IPR023171">
    <property type="entry name" value="Na/H_antiporter_dom_sf"/>
</dbReference>
<gene>
    <name evidence="11 13" type="primary">nhaA</name>
    <name evidence="13" type="ORF">KV396_06825</name>
</gene>
<feature type="compositionally biased region" description="Polar residues" evidence="12">
    <location>
        <begin position="32"/>
        <end position="48"/>
    </location>
</feature>
<keyword evidence="3 11" id="KW-0050">Antiport</keyword>
<feature type="transmembrane region" description="Helical" evidence="11">
    <location>
        <begin position="181"/>
        <end position="203"/>
    </location>
</feature>
<feature type="transmembrane region" description="Helical" evidence="11">
    <location>
        <begin position="236"/>
        <end position="253"/>
    </location>
</feature>
<feature type="transmembrane region" description="Helical" evidence="11">
    <location>
        <begin position="402"/>
        <end position="421"/>
    </location>
</feature>
<evidence type="ECO:0000313" key="13">
    <source>
        <dbReference type="EMBL" id="UPL14202.1"/>
    </source>
</evidence>
<feature type="region of interest" description="Disordered" evidence="12">
    <location>
        <begin position="460"/>
        <end position="479"/>
    </location>
</feature>
<feature type="transmembrane region" description="Helical" evidence="11">
    <location>
        <begin position="324"/>
        <end position="347"/>
    </location>
</feature>
<keyword evidence="7 11" id="KW-0915">Sodium</keyword>
<dbReference type="InterPro" id="IPR004670">
    <property type="entry name" value="NhaA"/>
</dbReference>
<feature type="transmembrane region" description="Helical" evidence="11">
    <location>
        <begin position="106"/>
        <end position="129"/>
    </location>
</feature>
<dbReference type="Proteomes" id="UP000831963">
    <property type="component" value="Chromosome"/>
</dbReference>
<accession>A0ABY4IQ70</accession>
<dbReference type="PANTHER" id="PTHR30341">
    <property type="entry name" value="SODIUM ION/PROTON ANTIPORTER NHAA-RELATED"/>
    <property type="match status" value="1"/>
</dbReference>
<evidence type="ECO:0000256" key="11">
    <source>
        <dbReference type="HAMAP-Rule" id="MF_01844"/>
    </source>
</evidence>
<comment type="subcellular location">
    <subcellularLocation>
        <location evidence="1">Cell inner membrane</location>
        <topology evidence="1">Multi-pass membrane protein</topology>
    </subcellularLocation>
    <subcellularLocation>
        <location evidence="11">Cell membrane</location>
        <topology evidence="11">Multi-pass membrane protein</topology>
    </subcellularLocation>
</comment>
<feature type="transmembrane region" description="Helical" evidence="11">
    <location>
        <begin position="149"/>
        <end position="169"/>
    </location>
</feature>
<dbReference type="Gene3D" id="1.20.1530.10">
    <property type="entry name" value="Na+/H+ antiporter like domain"/>
    <property type="match status" value="1"/>
</dbReference>
<proteinExistence type="inferred from homology"/>
<comment type="catalytic activity">
    <reaction evidence="11">
        <text>Na(+)(in) + 2 H(+)(out) = Na(+)(out) + 2 H(+)(in)</text>
        <dbReference type="Rhea" id="RHEA:29251"/>
        <dbReference type="ChEBI" id="CHEBI:15378"/>
        <dbReference type="ChEBI" id="CHEBI:29101"/>
    </reaction>
</comment>
<feature type="transmembrane region" description="Helical" evidence="11">
    <location>
        <begin position="359"/>
        <end position="382"/>
    </location>
</feature>
<sequence length="479" mass="50066">MDERLGNDLARRDRRLPAASSTLGRASPGRPNVSSTTPTSRGTPVSSSRLRLAPHELWRGIRSTARSDVFGGALLLAATIAAVVLANSPAAPWYEAVRDFTFGIPALHLELSVGAWAADGLLAIFFFVVGLELKEEFVAGRLRDPRRAALPIAAAIGGVVVPALFFLIVNASSGAEVLRGWAIPTATDIAFAVAVIAVVGRFLPPALRVFLLTLAIVDDLIAITIIATFYTESISLPLLVLALLPLAGFAFAVQRGVRAWWILLPLAIAVWVCVHAAGVHATVAGVLLGFVVPVLPTERARVAVGEDDDGTRYDGFAAHFADRWGVVATLFAVPVFAFFAAGVSIGGIDGLLSALRDPITIGIVAGLVVGKPIGILVTTFLLSRIPALRLDASLRWPDLAGMSFLAGIGFTVSLLVGELAYGSSSVADEHVKIGVLLGSFLAAVIGGAVLAVRNSRARAALDPAGRQPDADGPQPPRHP</sequence>
<evidence type="ECO:0000256" key="9">
    <source>
        <dbReference type="ARBA" id="ARBA00023136"/>
    </source>
</evidence>
<evidence type="ECO:0000256" key="4">
    <source>
        <dbReference type="ARBA" id="ARBA00022475"/>
    </source>
</evidence>
<organism evidence="13 14">
    <name type="scientific">Microbacterium galbinum</name>
    <dbReference type="NCBI Taxonomy" id="2851646"/>
    <lineage>
        <taxon>Bacteria</taxon>
        <taxon>Bacillati</taxon>
        <taxon>Actinomycetota</taxon>
        <taxon>Actinomycetes</taxon>
        <taxon>Micrococcales</taxon>
        <taxon>Microbacteriaceae</taxon>
        <taxon>Microbacterium</taxon>
    </lineage>
</organism>
<comment type="function">
    <text evidence="11">Na(+)/H(+) antiporter that extrudes sodium in exchange for external protons.</text>
</comment>
<dbReference type="HAMAP" id="MF_01844">
    <property type="entry name" value="NhaA"/>
    <property type="match status" value="1"/>
</dbReference>
<reference evidence="13 14" key="1">
    <citation type="submission" date="2021-06" db="EMBL/GenBank/DDBJ databases">
        <title>Genome-based taxonomic framework of Microbacterium strains isolated from marine environment, the description of four new species and reclassification of four preexisting species.</title>
        <authorList>
            <person name="Lee S.D."/>
            <person name="Kim S.-M."/>
            <person name="Byeon Y.-S."/>
            <person name="Yang H.L."/>
            <person name="Kim I.S."/>
        </authorList>
    </citation>
    <scope>NUCLEOTIDE SEQUENCE [LARGE SCALE GENOMIC DNA]</scope>
    <source>
        <strain evidence="13 14">SSW1-36</strain>
    </source>
</reference>
<evidence type="ECO:0000256" key="3">
    <source>
        <dbReference type="ARBA" id="ARBA00022449"/>
    </source>
</evidence>
<feature type="transmembrane region" description="Helical" evidence="11">
    <location>
        <begin position="433"/>
        <end position="452"/>
    </location>
</feature>
<evidence type="ECO:0000256" key="7">
    <source>
        <dbReference type="ARBA" id="ARBA00023053"/>
    </source>
</evidence>
<dbReference type="NCBIfam" id="TIGR00773">
    <property type="entry name" value="NhaA"/>
    <property type="match status" value="1"/>
</dbReference>
<dbReference type="EMBL" id="CP078077">
    <property type="protein sequence ID" value="UPL14202.1"/>
    <property type="molecule type" value="Genomic_DNA"/>
</dbReference>
<feature type="transmembrane region" description="Helical" evidence="11">
    <location>
        <begin position="260"/>
        <end position="292"/>
    </location>
</feature>
<keyword evidence="14" id="KW-1185">Reference proteome</keyword>
<comment type="similarity">
    <text evidence="11">Belongs to the NhaA Na(+)/H(+) (TC 2.A.33) antiporter family.</text>
</comment>
<feature type="compositionally biased region" description="Basic and acidic residues" evidence="12">
    <location>
        <begin position="1"/>
        <end position="11"/>
    </location>
</feature>